<organism evidence="7 8">
    <name type="scientific">Phytophthora lilii</name>
    <dbReference type="NCBI Taxonomy" id="2077276"/>
    <lineage>
        <taxon>Eukaryota</taxon>
        <taxon>Sar</taxon>
        <taxon>Stramenopiles</taxon>
        <taxon>Oomycota</taxon>
        <taxon>Peronosporomycetes</taxon>
        <taxon>Peronosporales</taxon>
        <taxon>Peronosporaceae</taxon>
        <taxon>Phytophthora</taxon>
    </lineage>
</organism>
<evidence type="ECO:0000256" key="1">
    <source>
        <dbReference type="ARBA" id="ARBA00004613"/>
    </source>
</evidence>
<comment type="caution">
    <text evidence="7">The sequence shown here is derived from an EMBL/GenBank/DDBJ whole genome shotgun (WGS) entry which is preliminary data.</text>
</comment>
<dbReference type="GO" id="GO:0005576">
    <property type="term" value="C:extracellular region"/>
    <property type="evidence" value="ECO:0007669"/>
    <property type="project" value="UniProtKB-SubCell"/>
</dbReference>
<name>A0A9W7D7P3_9STRA</name>
<accession>A0A9W7D7P3</accession>
<evidence type="ECO:0000256" key="4">
    <source>
        <dbReference type="ARBA" id="ARBA00022729"/>
    </source>
</evidence>
<comment type="function">
    <text evidence="5">Effector that suppresses plant defense responses during pathogen infection.</text>
</comment>
<keyword evidence="4 5" id="KW-0732">Signal</keyword>
<evidence type="ECO:0000256" key="2">
    <source>
        <dbReference type="ARBA" id="ARBA00010400"/>
    </source>
</evidence>
<evidence type="ECO:0000256" key="5">
    <source>
        <dbReference type="RuleBase" id="RU367124"/>
    </source>
</evidence>
<comment type="domain">
    <text evidence="5">The RxLR-dEER motif acts to carry the protein into the host cell cytoplasm through binding to cell surface phosphatidylinositol-3-phosphate.</text>
</comment>
<feature type="signal peptide" evidence="5">
    <location>
        <begin position="1"/>
        <end position="23"/>
    </location>
</feature>
<protein>
    <recommendedName>
        <fullName evidence="5">RxLR effector protein</fullName>
    </recommendedName>
</protein>
<dbReference type="Proteomes" id="UP001165083">
    <property type="component" value="Unassembled WGS sequence"/>
</dbReference>
<keyword evidence="3 5" id="KW-0964">Secreted</keyword>
<feature type="chain" id="PRO_5041021191" description="RxLR effector protein" evidence="5">
    <location>
        <begin position="24"/>
        <end position="130"/>
    </location>
</feature>
<dbReference type="EMBL" id="BSXW01007031">
    <property type="protein sequence ID" value="GMF56131.1"/>
    <property type="molecule type" value="Genomic_DNA"/>
</dbReference>
<dbReference type="Pfam" id="PF16810">
    <property type="entry name" value="RXLR"/>
    <property type="match status" value="1"/>
</dbReference>
<evidence type="ECO:0000313" key="8">
    <source>
        <dbReference type="Proteomes" id="UP001165083"/>
    </source>
</evidence>
<dbReference type="AlphaFoldDB" id="A0A9W7D7P3"/>
<feature type="compositionally biased region" description="Basic and acidic residues" evidence="6">
    <location>
        <begin position="48"/>
        <end position="60"/>
    </location>
</feature>
<feature type="compositionally biased region" description="Acidic residues" evidence="6">
    <location>
        <begin position="61"/>
        <end position="72"/>
    </location>
</feature>
<feature type="region of interest" description="Disordered" evidence="6">
    <location>
        <begin position="31"/>
        <end position="72"/>
    </location>
</feature>
<reference evidence="7" key="1">
    <citation type="submission" date="2023-04" db="EMBL/GenBank/DDBJ databases">
        <title>Phytophthora lilii NBRC 32176.</title>
        <authorList>
            <person name="Ichikawa N."/>
            <person name="Sato H."/>
            <person name="Tonouchi N."/>
        </authorList>
    </citation>
    <scope>NUCLEOTIDE SEQUENCE</scope>
    <source>
        <strain evidence="7">NBRC 32176</strain>
    </source>
</reference>
<dbReference type="InterPro" id="IPR031825">
    <property type="entry name" value="RXLR"/>
</dbReference>
<gene>
    <name evidence="7" type="ORF">Plil01_001720100</name>
</gene>
<keyword evidence="8" id="KW-1185">Reference proteome</keyword>
<evidence type="ECO:0000256" key="6">
    <source>
        <dbReference type="SAM" id="MobiDB-lite"/>
    </source>
</evidence>
<proteinExistence type="inferred from homology"/>
<evidence type="ECO:0000256" key="3">
    <source>
        <dbReference type="ARBA" id="ARBA00022525"/>
    </source>
</evidence>
<comment type="subcellular location">
    <subcellularLocation>
        <location evidence="1 5">Secreted</location>
    </subcellularLocation>
</comment>
<evidence type="ECO:0000313" key="7">
    <source>
        <dbReference type="EMBL" id="GMF56131.1"/>
    </source>
</evidence>
<dbReference type="OrthoDB" id="126128at2759"/>
<comment type="similarity">
    <text evidence="2 5">Belongs to the RxLR effector family.</text>
</comment>
<sequence length="130" mass="14522">MRPHYVLLVALATLLASTNFAVANSLQQLSKMPSPPTAGMLATVQEGDTGKRSLRVHREADDSDDGLLDGNDDEERGFVSDLKIKAWLAKGKNPKDIYKKLGLEGLGRNAYKLKNYLKYIKFSKLWNKNQ</sequence>